<sequence length="78" mass="8960">MMDEDAPPLLRTYPVKARYHSTPDSVHYYDPMQASNEKHLQAQHKAWKPMEKQISRLIWVFIGVVGTLTLVVIAKPAD</sequence>
<evidence type="ECO:0000256" key="1">
    <source>
        <dbReference type="SAM" id="Phobius"/>
    </source>
</evidence>
<reference evidence="2 3" key="1">
    <citation type="submission" date="2018-11" db="EMBL/GenBank/DDBJ databases">
        <authorList>
            <person name="Zhou Z."/>
            <person name="Wang G."/>
        </authorList>
    </citation>
    <scope>NUCLEOTIDE SEQUENCE [LARGE SCALE GENOMIC DNA]</scope>
    <source>
        <strain evidence="2 3">KCTC52004</strain>
    </source>
</reference>
<dbReference type="Proteomes" id="UP000271925">
    <property type="component" value="Unassembled WGS sequence"/>
</dbReference>
<comment type="caution">
    <text evidence="2">The sequence shown here is derived from an EMBL/GenBank/DDBJ whole genome shotgun (WGS) entry which is preliminary data.</text>
</comment>
<accession>A0A3P1BNJ7</accession>
<dbReference type="RefSeq" id="WP_124876218.1">
    <property type="nucleotide sequence ID" value="NZ_RQJO01000009.1"/>
</dbReference>
<keyword evidence="1" id="KW-0812">Transmembrane</keyword>
<proteinExistence type="predicted"/>
<organism evidence="2 3">
    <name type="scientific">Larkinella rosea</name>
    <dbReference type="NCBI Taxonomy" id="2025312"/>
    <lineage>
        <taxon>Bacteria</taxon>
        <taxon>Pseudomonadati</taxon>
        <taxon>Bacteroidota</taxon>
        <taxon>Cytophagia</taxon>
        <taxon>Cytophagales</taxon>
        <taxon>Spirosomataceae</taxon>
        <taxon>Larkinella</taxon>
    </lineage>
</organism>
<gene>
    <name evidence="2" type="ORF">EHT25_16315</name>
</gene>
<keyword evidence="3" id="KW-1185">Reference proteome</keyword>
<dbReference type="AlphaFoldDB" id="A0A3P1BNJ7"/>
<dbReference type="EMBL" id="RQJO01000009">
    <property type="protein sequence ID" value="RRB02054.1"/>
    <property type="molecule type" value="Genomic_DNA"/>
</dbReference>
<keyword evidence="1" id="KW-1133">Transmembrane helix</keyword>
<evidence type="ECO:0000313" key="3">
    <source>
        <dbReference type="Proteomes" id="UP000271925"/>
    </source>
</evidence>
<protein>
    <submittedName>
        <fullName evidence="2">Uncharacterized protein</fullName>
    </submittedName>
</protein>
<evidence type="ECO:0000313" key="2">
    <source>
        <dbReference type="EMBL" id="RRB02054.1"/>
    </source>
</evidence>
<dbReference type="OrthoDB" id="9845197at2"/>
<keyword evidence="1" id="KW-0472">Membrane</keyword>
<name>A0A3P1BNJ7_9BACT</name>
<feature type="transmembrane region" description="Helical" evidence="1">
    <location>
        <begin position="57"/>
        <end position="74"/>
    </location>
</feature>